<reference evidence="4" key="1">
    <citation type="journal article" date="2011" name="Nat. Commun.">
        <title>Effector diversification within compartments of the Leptosphaeria maculans genome affected by Repeat-Induced Point mutations.</title>
        <authorList>
            <person name="Rouxel T."/>
            <person name="Grandaubert J."/>
            <person name="Hane J.K."/>
            <person name="Hoede C."/>
            <person name="van de Wouw A.P."/>
            <person name="Couloux A."/>
            <person name="Dominguez V."/>
            <person name="Anthouard V."/>
            <person name="Bally P."/>
            <person name="Bourras S."/>
            <person name="Cozijnsen A.J."/>
            <person name="Ciuffetti L.M."/>
            <person name="Degrave A."/>
            <person name="Dilmaghani A."/>
            <person name="Duret L."/>
            <person name="Fudal I."/>
            <person name="Goodwin S.B."/>
            <person name="Gout L."/>
            <person name="Glaser N."/>
            <person name="Linglin J."/>
            <person name="Kema G.H.J."/>
            <person name="Lapalu N."/>
            <person name="Lawrence C.B."/>
            <person name="May K."/>
            <person name="Meyer M."/>
            <person name="Ollivier B."/>
            <person name="Poulain J."/>
            <person name="Schoch C.L."/>
            <person name="Simon A."/>
            <person name="Spatafora J.W."/>
            <person name="Stachowiak A."/>
            <person name="Turgeon B.G."/>
            <person name="Tyler B.M."/>
            <person name="Vincent D."/>
            <person name="Weissenbach J."/>
            <person name="Amselem J."/>
            <person name="Quesneville H."/>
            <person name="Oliver R.P."/>
            <person name="Wincker P."/>
            <person name="Balesdent M.-H."/>
            <person name="Howlett B.J."/>
        </authorList>
    </citation>
    <scope>NUCLEOTIDE SEQUENCE [LARGE SCALE GENOMIC DNA]</scope>
    <source>
        <strain evidence="4">JN3 / isolate v23.1.3 / race Av1-4-5-6-7-8</strain>
    </source>
</reference>
<feature type="domain" description="Alpha/beta hydrolase fold-3" evidence="2">
    <location>
        <begin position="160"/>
        <end position="380"/>
    </location>
</feature>
<dbReference type="PANTHER" id="PTHR48081">
    <property type="entry name" value="AB HYDROLASE SUPERFAMILY PROTEIN C4A8.06C"/>
    <property type="match status" value="1"/>
</dbReference>
<evidence type="ECO:0000313" key="4">
    <source>
        <dbReference type="Proteomes" id="UP000002668"/>
    </source>
</evidence>
<dbReference type="SUPFAM" id="SSF53474">
    <property type="entry name" value="alpha/beta-Hydrolases"/>
    <property type="match status" value="1"/>
</dbReference>
<dbReference type="eggNOG" id="KOG1515">
    <property type="taxonomic scope" value="Eukaryota"/>
</dbReference>
<sequence>MAALMIGRFRSCFTPPHLTSDLPHPTSHIPNRMAILTQQPVKGIYLLGALSFEIVRLPLVVVKNILSFARPHPDWSFRQSLSVHAAGAFIQHVASIQPTTPLPLEPGAEGERFVLVQPASDDTYQGPLRSNADVKPVSIGATWYPAPLTVGSDKSNVCVVLHIHGGAYVMGDGRTQGTGYAAKLMLKHTPATHVFCPQYRLSTLPASKTSNPFPAALQDSLTAYLYLIKQLKISPKDIIIAGDSAGGNAAISILRYISEYGPDLGLPAPAAALLWSPWINPADTSGSYVYDNDHYATDYLSTPFTTWGTSAYAGIAGTEILKQPYVSHKSRTFKTETPLFVNTGGAEVLYYDDVEWAENMRKVGNNVKLDVEKTAPHDILLLGNLIGFGTEATNCAKRASEWLREVRK</sequence>
<proteinExistence type="predicted"/>
<dbReference type="InParanoid" id="E4ZXT8"/>
<dbReference type="Pfam" id="PF07859">
    <property type="entry name" value="Abhydrolase_3"/>
    <property type="match status" value="1"/>
</dbReference>
<dbReference type="OMA" id="PAWGAKQ"/>
<evidence type="ECO:0000256" key="1">
    <source>
        <dbReference type="ARBA" id="ARBA00022801"/>
    </source>
</evidence>
<dbReference type="InterPro" id="IPR013094">
    <property type="entry name" value="AB_hydrolase_3"/>
</dbReference>
<name>E4ZXT8_LEPMJ</name>
<dbReference type="Gene3D" id="3.40.50.1820">
    <property type="entry name" value="alpha/beta hydrolase"/>
    <property type="match status" value="1"/>
</dbReference>
<protein>
    <submittedName>
        <fullName evidence="3">Similar to alpha/beta hydrolase fold-3 domain containing protein</fullName>
    </submittedName>
</protein>
<keyword evidence="1 3" id="KW-0378">Hydrolase</keyword>
<dbReference type="STRING" id="985895.E4ZXT8"/>
<keyword evidence="4" id="KW-1185">Reference proteome</keyword>
<dbReference type="GeneID" id="13289711"/>
<dbReference type="PANTHER" id="PTHR48081:SF8">
    <property type="entry name" value="ALPHA_BETA HYDROLASE FOLD-3 DOMAIN-CONTAINING PROTEIN-RELATED"/>
    <property type="match status" value="1"/>
</dbReference>
<dbReference type="InterPro" id="IPR029058">
    <property type="entry name" value="AB_hydrolase_fold"/>
</dbReference>
<dbReference type="AlphaFoldDB" id="E4ZXT8"/>
<dbReference type="VEuPathDB" id="FungiDB:LEMA_P111020.1"/>
<dbReference type="Proteomes" id="UP000002668">
    <property type="component" value="Genome"/>
</dbReference>
<dbReference type="EMBL" id="FP929128">
    <property type="protein sequence ID" value="CBX96183.1"/>
    <property type="molecule type" value="Genomic_DNA"/>
</dbReference>
<dbReference type="GO" id="GO:0016787">
    <property type="term" value="F:hydrolase activity"/>
    <property type="evidence" value="ECO:0007669"/>
    <property type="project" value="UniProtKB-KW"/>
</dbReference>
<evidence type="ECO:0000313" key="3">
    <source>
        <dbReference type="EMBL" id="CBX96183.1"/>
    </source>
</evidence>
<evidence type="ECO:0000259" key="2">
    <source>
        <dbReference type="Pfam" id="PF07859"/>
    </source>
</evidence>
<dbReference type="InterPro" id="IPR050300">
    <property type="entry name" value="GDXG_lipolytic_enzyme"/>
</dbReference>
<gene>
    <name evidence="3" type="ORF">LEMA_P111020.1</name>
</gene>
<dbReference type="HOGENOM" id="CLU_019364_0_0_1"/>
<accession>E4ZXT8</accession>
<dbReference type="OrthoDB" id="2152029at2759"/>
<organism evidence="4">
    <name type="scientific">Leptosphaeria maculans (strain JN3 / isolate v23.1.3 / race Av1-4-5-6-7-8)</name>
    <name type="common">Blackleg fungus</name>
    <name type="synonym">Phoma lingam</name>
    <dbReference type="NCBI Taxonomy" id="985895"/>
    <lineage>
        <taxon>Eukaryota</taxon>
        <taxon>Fungi</taxon>
        <taxon>Dikarya</taxon>
        <taxon>Ascomycota</taxon>
        <taxon>Pezizomycotina</taxon>
        <taxon>Dothideomycetes</taxon>
        <taxon>Pleosporomycetidae</taxon>
        <taxon>Pleosporales</taxon>
        <taxon>Pleosporineae</taxon>
        <taxon>Leptosphaeriaceae</taxon>
        <taxon>Plenodomus</taxon>
        <taxon>Plenodomus lingam/Leptosphaeria maculans species complex</taxon>
    </lineage>
</organism>